<evidence type="ECO:0000256" key="2">
    <source>
        <dbReference type="ARBA" id="ARBA00023125"/>
    </source>
</evidence>
<evidence type="ECO:0000259" key="4">
    <source>
        <dbReference type="SMART" id="SM00347"/>
    </source>
</evidence>
<dbReference type="Pfam" id="PF01047">
    <property type="entry name" value="MarR"/>
    <property type="match status" value="1"/>
</dbReference>
<dbReference type="Proteomes" id="UP000824178">
    <property type="component" value="Unassembled WGS sequence"/>
</dbReference>
<keyword evidence="2 5" id="KW-0238">DNA-binding</keyword>
<name>A0A9E2KLV7_9FIRM</name>
<comment type="caution">
    <text evidence="5">The sequence shown here is derived from an EMBL/GenBank/DDBJ whole genome shotgun (WGS) entry which is preliminary data.</text>
</comment>
<dbReference type="SUPFAM" id="SSF46785">
    <property type="entry name" value="Winged helix' DNA-binding domain"/>
    <property type="match status" value="1"/>
</dbReference>
<keyword evidence="1" id="KW-0805">Transcription regulation</keyword>
<feature type="domain" description="HTH marR-type" evidence="4">
    <location>
        <begin position="25"/>
        <end position="125"/>
    </location>
</feature>
<dbReference type="Gene3D" id="1.10.10.10">
    <property type="entry name" value="Winged helix-like DNA-binding domain superfamily/Winged helix DNA-binding domain"/>
    <property type="match status" value="1"/>
</dbReference>
<protein>
    <submittedName>
        <fullName evidence="5">Winged helix DNA-binding protein</fullName>
    </submittedName>
</protein>
<organism evidence="5 6">
    <name type="scientific">Candidatus Faecalibacterium intestinavium</name>
    <dbReference type="NCBI Taxonomy" id="2838580"/>
    <lineage>
        <taxon>Bacteria</taxon>
        <taxon>Bacillati</taxon>
        <taxon>Bacillota</taxon>
        <taxon>Clostridia</taxon>
        <taxon>Eubacteriales</taxon>
        <taxon>Oscillospiraceae</taxon>
        <taxon>Faecalibacterium</taxon>
    </lineage>
</organism>
<dbReference type="AlphaFoldDB" id="A0A9E2KLV7"/>
<dbReference type="PANTHER" id="PTHR42756:SF1">
    <property type="entry name" value="TRANSCRIPTIONAL REPRESSOR OF EMRAB OPERON"/>
    <property type="match status" value="1"/>
</dbReference>
<dbReference type="PANTHER" id="PTHR42756">
    <property type="entry name" value="TRANSCRIPTIONAL REGULATOR, MARR"/>
    <property type="match status" value="1"/>
</dbReference>
<proteinExistence type="predicted"/>
<sequence length="165" mass="19239">MLEDAFQAVYTKFKLHFYQKVFQRFASREATLTTVESFCMEGIMALGEPTIAEFSRMMQISTPNAAYKIGSLVKKGYVEKIQSTTDRREYFLRPTQKYIDYYNISYSYLHTVVERARKRFPPEDLKKLEEMLTIVSNELMPELDLYLADSRQRAEKDALPADGQG</sequence>
<gene>
    <name evidence="5" type="ORF">H9864_07470</name>
</gene>
<evidence type="ECO:0000256" key="1">
    <source>
        <dbReference type="ARBA" id="ARBA00023015"/>
    </source>
</evidence>
<keyword evidence="3" id="KW-0804">Transcription</keyword>
<evidence type="ECO:0000313" key="5">
    <source>
        <dbReference type="EMBL" id="MBU3820189.1"/>
    </source>
</evidence>
<dbReference type="GO" id="GO:0003700">
    <property type="term" value="F:DNA-binding transcription factor activity"/>
    <property type="evidence" value="ECO:0007669"/>
    <property type="project" value="InterPro"/>
</dbReference>
<dbReference type="GO" id="GO:0003677">
    <property type="term" value="F:DNA binding"/>
    <property type="evidence" value="ECO:0007669"/>
    <property type="project" value="UniProtKB-KW"/>
</dbReference>
<dbReference type="InterPro" id="IPR000835">
    <property type="entry name" value="HTH_MarR-typ"/>
</dbReference>
<evidence type="ECO:0000313" key="6">
    <source>
        <dbReference type="Proteomes" id="UP000824178"/>
    </source>
</evidence>
<dbReference type="InterPro" id="IPR036388">
    <property type="entry name" value="WH-like_DNA-bd_sf"/>
</dbReference>
<evidence type="ECO:0000256" key="3">
    <source>
        <dbReference type="ARBA" id="ARBA00023163"/>
    </source>
</evidence>
<accession>A0A9E2KLV7</accession>
<reference evidence="5" key="1">
    <citation type="journal article" date="2021" name="PeerJ">
        <title>Extensive microbial diversity within the chicken gut microbiome revealed by metagenomics and culture.</title>
        <authorList>
            <person name="Gilroy R."/>
            <person name="Ravi A."/>
            <person name="Getino M."/>
            <person name="Pursley I."/>
            <person name="Horton D.L."/>
            <person name="Alikhan N.F."/>
            <person name="Baker D."/>
            <person name="Gharbi K."/>
            <person name="Hall N."/>
            <person name="Watson M."/>
            <person name="Adriaenssens E.M."/>
            <person name="Foster-Nyarko E."/>
            <person name="Jarju S."/>
            <person name="Secka A."/>
            <person name="Antonio M."/>
            <person name="Oren A."/>
            <person name="Chaudhuri R.R."/>
            <person name="La Ragione R."/>
            <person name="Hildebrand F."/>
            <person name="Pallen M.J."/>
        </authorList>
    </citation>
    <scope>NUCLEOTIDE SEQUENCE</scope>
    <source>
        <strain evidence="5">742</strain>
    </source>
</reference>
<dbReference type="EMBL" id="JAHLFH010000158">
    <property type="protein sequence ID" value="MBU3820189.1"/>
    <property type="molecule type" value="Genomic_DNA"/>
</dbReference>
<dbReference type="InterPro" id="IPR036390">
    <property type="entry name" value="WH_DNA-bd_sf"/>
</dbReference>
<reference evidence="5" key="2">
    <citation type="submission" date="2021-04" db="EMBL/GenBank/DDBJ databases">
        <authorList>
            <person name="Gilroy R."/>
        </authorList>
    </citation>
    <scope>NUCLEOTIDE SEQUENCE</scope>
    <source>
        <strain evidence="5">742</strain>
    </source>
</reference>
<dbReference type="SMART" id="SM00347">
    <property type="entry name" value="HTH_MARR"/>
    <property type="match status" value="1"/>
</dbReference>